<evidence type="ECO:0000259" key="6">
    <source>
        <dbReference type="PROSITE" id="PS50043"/>
    </source>
</evidence>
<dbReference type="PROSITE" id="PS50043">
    <property type="entry name" value="HTH_LUXR_2"/>
    <property type="match status" value="1"/>
</dbReference>
<dbReference type="SUPFAM" id="SSF46894">
    <property type="entry name" value="C-terminal effector domain of the bipartite response regulators"/>
    <property type="match status" value="1"/>
</dbReference>
<dbReference type="PRINTS" id="PR00038">
    <property type="entry name" value="HTHLUXR"/>
</dbReference>
<dbReference type="SMART" id="SM00448">
    <property type="entry name" value="REC"/>
    <property type="match status" value="1"/>
</dbReference>
<dbReference type="GO" id="GO:0000160">
    <property type="term" value="P:phosphorelay signal transduction system"/>
    <property type="evidence" value="ECO:0007669"/>
    <property type="project" value="InterPro"/>
</dbReference>
<proteinExistence type="predicted"/>
<evidence type="ECO:0000256" key="2">
    <source>
        <dbReference type="ARBA" id="ARBA00023015"/>
    </source>
</evidence>
<dbReference type="Pfam" id="PF00196">
    <property type="entry name" value="GerE"/>
    <property type="match status" value="1"/>
</dbReference>
<accession>A0A7W7FWC0</accession>
<dbReference type="GO" id="GO:0003677">
    <property type="term" value="F:DNA binding"/>
    <property type="evidence" value="ECO:0007669"/>
    <property type="project" value="UniProtKB-KW"/>
</dbReference>
<evidence type="ECO:0000256" key="1">
    <source>
        <dbReference type="ARBA" id="ARBA00022553"/>
    </source>
</evidence>
<dbReference type="SUPFAM" id="SSF52172">
    <property type="entry name" value="CheY-like"/>
    <property type="match status" value="1"/>
</dbReference>
<evidence type="ECO:0000256" key="5">
    <source>
        <dbReference type="PROSITE-ProRule" id="PRU00169"/>
    </source>
</evidence>
<dbReference type="InterPro" id="IPR011006">
    <property type="entry name" value="CheY-like_superfamily"/>
</dbReference>
<keyword evidence="9" id="KW-1185">Reference proteome</keyword>
<reference evidence="8 9" key="1">
    <citation type="submission" date="2020-08" db="EMBL/GenBank/DDBJ databases">
        <title>Sequencing the genomes of 1000 actinobacteria strains.</title>
        <authorList>
            <person name="Klenk H.-P."/>
        </authorList>
    </citation>
    <scope>NUCLEOTIDE SEQUENCE [LARGE SCALE GENOMIC DNA]</scope>
    <source>
        <strain evidence="8 9">DSM 44230</strain>
    </source>
</reference>
<evidence type="ECO:0000313" key="9">
    <source>
        <dbReference type="Proteomes" id="UP000533598"/>
    </source>
</evidence>
<name>A0A7W7FWC0_9PSEU</name>
<dbReference type="CDD" id="cd17535">
    <property type="entry name" value="REC_NarL-like"/>
    <property type="match status" value="1"/>
</dbReference>
<keyword evidence="1 5" id="KW-0597">Phosphoprotein</keyword>
<keyword evidence="4" id="KW-0804">Transcription</keyword>
<feature type="domain" description="HTH luxR-type" evidence="6">
    <location>
        <begin position="151"/>
        <end position="216"/>
    </location>
</feature>
<organism evidence="8 9">
    <name type="scientific">Crossiella cryophila</name>
    <dbReference type="NCBI Taxonomy" id="43355"/>
    <lineage>
        <taxon>Bacteria</taxon>
        <taxon>Bacillati</taxon>
        <taxon>Actinomycetota</taxon>
        <taxon>Actinomycetes</taxon>
        <taxon>Pseudonocardiales</taxon>
        <taxon>Pseudonocardiaceae</taxon>
        <taxon>Crossiella</taxon>
    </lineage>
</organism>
<dbReference type="GO" id="GO:0006355">
    <property type="term" value="P:regulation of DNA-templated transcription"/>
    <property type="evidence" value="ECO:0007669"/>
    <property type="project" value="InterPro"/>
</dbReference>
<evidence type="ECO:0000256" key="4">
    <source>
        <dbReference type="ARBA" id="ARBA00023163"/>
    </source>
</evidence>
<feature type="domain" description="Response regulatory" evidence="7">
    <location>
        <begin position="3"/>
        <end position="119"/>
    </location>
</feature>
<feature type="modified residue" description="4-aspartylphosphate" evidence="5">
    <location>
        <position position="54"/>
    </location>
</feature>
<dbReference type="SMART" id="SM00421">
    <property type="entry name" value="HTH_LUXR"/>
    <property type="match status" value="1"/>
</dbReference>
<dbReference type="Proteomes" id="UP000533598">
    <property type="component" value="Unassembled WGS sequence"/>
</dbReference>
<dbReference type="Pfam" id="PF00072">
    <property type="entry name" value="Response_reg"/>
    <property type="match status" value="1"/>
</dbReference>
<dbReference type="CDD" id="cd06170">
    <property type="entry name" value="LuxR_C_like"/>
    <property type="match status" value="1"/>
</dbReference>
<keyword evidence="2" id="KW-0805">Transcription regulation</keyword>
<dbReference type="AlphaFoldDB" id="A0A7W7FWC0"/>
<keyword evidence="3 8" id="KW-0238">DNA-binding</keyword>
<dbReference type="PROSITE" id="PS50110">
    <property type="entry name" value="RESPONSE_REGULATORY"/>
    <property type="match status" value="1"/>
</dbReference>
<dbReference type="InterPro" id="IPR000792">
    <property type="entry name" value="Tscrpt_reg_LuxR_C"/>
</dbReference>
<dbReference type="RefSeq" id="WP_312988410.1">
    <property type="nucleotide sequence ID" value="NZ_BAAAUI010000020.1"/>
</dbReference>
<evidence type="ECO:0000256" key="3">
    <source>
        <dbReference type="ARBA" id="ARBA00023125"/>
    </source>
</evidence>
<protein>
    <submittedName>
        <fullName evidence="8">DNA-binding NarL/FixJ family response regulator</fullName>
    </submittedName>
</protein>
<sequence length="221" mass="23655">MIRVLVTDDEPLVRFGLCALLGATEDITVVGEAADGVAALAQARALTPDLVLMDIQMPGMDGITATRQLRALPNPPIVLVLTTFDTEEGVTEALRAGAVGYLLKDAPPEQLVAAIRLVAAGSTVLAPASTAHLVNICRDRADQPSRIPPDQRRRLDKLTAQQHELLRLVGTGMSNSQIAHRMYLAEGTVKAYVSRLITTLKVENRTQAAILAHHAGFLDGE</sequence>
<dbReference type="PANTHER" id="PTHR43214">
    <property type="entry name" value="TWO-COMPONENT RESPONSE REGULATOR"/>
    <property type="match status" value="1"/>
</dbReference>
<dbReference type="PANTHER" id="PTHR43214:SF24">
    <property type="entry name" value="TRANSCRIPTIONAL REGULATORY PROTEIN NARL-RELATED"/>
    <property type="match status" value="1"/>
</dbReference>
<dbReference type="Gene3D" id="3.40.50.2300">
    <property type="match status" value="1"/>
</dbReference>
<dbReference type="InterPro" id="IPR001789">
    <property type="entry name" value="Sig_transdc_resp-reg_receiver"/>
</dbReference>
<evidence type="ECO:0000259" key="7">
    <source>
        <dbReference type="PROSITE" id="PS50110"/>
    </source>
</evidence>
<dbReference type="InterPro" id="IPR058245">
    <property type="entry name" value="NreC/VraR/RcsB-like_REC"/>
</dbReference>
<gene>
    <name evidence="8" type="ORF">HNR67_006225</name>
</gene>
<evidence type="ECO:0000313" key="8">
    <source>
        <dbReference type="EMBL" id="MBB4680107.1"/>
    </source>
</evidence>
<dbReference type="InterPro" id="IPR039420">
    <property type="entry name" value="WalR-like"/>
</dbReference>
<comment type="caution">
    <text evidence="8">The sequence shown here is derived from an EMBL/GenBank/DDBJ whole genome shotgun (WGS) entry which is preliminary data.</text>
</comment>
<dbReference type="EMBL" id="JACHMH010000001">
    <property type="protein sequence ID" value="MBB4680107.1"/>
    <property type="molecule type" value="Genomic_DNA"/>
</dbReference>
<dbReference type="InterPro" id="IPR016032">
    <property type="entry name" value="Sig_transdc_resp-reg_C-effctor"/>
</dbReference>